<dbReference type="GO" id="GO:0006351">
    <property type="term" value="P:DNA-templated transcription"/>
    <property type="evidence" value="ECO:0007669"/>
    <property type="project" value="InterPro"/>
</dbReference>
<dbReference type="SMART" id="SM00066">
    <property type="entry name" value="GAL4"/>
    <property type="match status" value="1"/>
</dbReference>
<dbReference type="InterPro" id="IPR007219">
    <property type="entry name" value="XnlR_reg_dom"/>
</dbReference>
<dbReference type="GO" id="GO:0000981">
    <property type="term" value="F:DNA-binding transcription factor activity, RNA polymerase II-specific"/>
    <property type="evidence" value="ECO:0007669"/>
    <property type="project" value="InterPro"/>
</dbReference>
<dbReference type="InterPro" id="IPR001138">
    <property type="entry name" value="Zn2Cys6_DnaBD"/>
</dbReference>
<dbReference type="CDD" id="cd00067">
    <property type="entry name" value="GAL4"/>
    <property type="match status" value="1"/>
</dbReference>
<feature type="compositionally biased region" description="Polar residues" evidence="4">
    <location>
        <begin position="76"/>
        <end position="85"/>
    </location>
</feature>
<dbReference type="SMART" id="SM00906">
    <property type="entry name" value="Fungal_trans"/>
    <property type="match status" value="1"/>
</dbReference>
<evidence type="ECO:0000256" key="1">
    <source>
        <dbReference type="ARBA" id="ARBA00004123"/>
    </source>
</evidence>
<comment type="caution">
    <text evidence="6">The sequence shown here is derived from an EMBL/GenBank/DDBJ whole genome shotgun (WGS) entry which is preliminary data.</text>
</comment>
<dbReference type="EMBL" id="SDAQ01000227">
    <property type="protein sequence ID" value="KAI3529393.1"/>
    <property type="molecule type" value="Genomic_DNA"/>
</dbReference>
<accession>A0A9Q0AVR9</accession>
<dbReference type="PROSITE" id="PS00463">
    <property type="entry name" value="ZN2_CY6_FUNGAL_1"/>
    <property type="match status" value="1"/>
</dbReference>
<dbReference type="AlphaFoldDB" id="A0A9Q0AVR9"/>
<name>A0A9Q0AVR9_9PEZI</name>
<feature type="domain" description="Zn(2)-C6 fungal-type" evidence="5">
    <location>
        <begin position="24"/>
        <end position="55"/>
    </location>
</feature>
<dbReference type="Gene3D" id="4.10.240.10">
    <property type="entry name" value="Zn(2)-C6 fungal-type DNA-binding domain"/>
    <property type="match status" value="1"/>
</dbReference>
<evidence type="ECO:0000256" key="2">
    <source>
        <dbReference type="ARBA" id="ARBA00022723"/>
    </source>
</evidence>
<dbReference type="Pfam" id="PF04082">
    <property type="entry name" value="Fungal_trans"/>
    <property type="match status" value="1"/>
</dbReference>
<sequence length="595" mass="64995">MLSSPGERGFQGAKARRGGRVASACLQCRKLKRKCDRQWPCNHCLARRVAHQCQFDNLEKGVSASSKRPLTGNGEPGSQSGSPNSGVPRCHISKPACIESNDPDNTGNIEIPAALKALGYTDSNLFASIIPSSHSPSPVISKDFPLEIQEALRAVPPRPYTDILISVYFSHVNYHYEAIHQTTFVADYATWWGRRASKAMSDVALTSLVLQMCALGTQFVWPSTDQKLESELGESVDHLGMRMHEAAQRLSTFIPPGEGGLPLIQRLFLAGGWLKNRVEVTRSWHLICSAVREAQEIGLHIDSAAQEISTCEREVRRRMWYILNIWDTTFSGSFGRPRIIQEFGQVPPPNPRFELADSVSEETSAAAIIIREYRLWAFLSDPLSDANSPHAKIQFVNDWIRGLPTVYSTIGSDAIGDGDLFANKFRRIKLHYLSADEQQMMNQSSRTGDLGGFDATFPAGEETTEANLLESFSPLESIEQLLVGDNFEMEATAQDAADLDLGLVGIGYNGSGIMALEEQINTVKQHQIHTGGRLNAGVELNTGGGLNAGGGGNAGIELNTGGGLNAGGVLLTLNSHIRMGWVVLAETHAWSETFY</sequence>
<evidence type="ECO:0000256" key="4">
    <source>
        <dbReference type="SAM" id="MobiDB-lite"/>
    </source>
</evidence>
<keyword evidence="3" id="KW-0539">Nucleus</keyword>
<gene>
    <name evidence="6" type="ORF">CABS02_14843</name>
</gene>
<dbReference type="PROSITE" id="PS50048">
    <property type="entry name" value="ZN2_CY6_FUNGAL_2"/>
    <property type="match status" value="1"/>
</dbReference>
<dbReference type="GO" id="GO:0005634">
    <property type="term" value="C:nucleus"/>
    <property type="evidence" value="ECO:0007669"/>
    <property type="project" value="UniProtKB-SubCell"/>
</dbReference>
<dbReference type="Pfam" id="PF00172">
    <property type="entry name" value="Zn_clus"/>
    <property type="match status" value="1"/>
</dbReference>
<keyword evidence="2" id="KW-0479">Metal-binding</keyword>
<dbReference type="GO" id="GO:0008270">
    <property type="term" value="F:zinc ion binding"/>
    <property type="evidence" value="ECO:0007669"/>
    <property type="project" value="InterPro"/>
</dbReference>
<comment type="subcellular location">
    <subcellularLocation>
        <location evidence="1">Nucleus</location>
    </subcellularLocation>
</comment>
<dbReference type="GO" id="GO:0003677">
    <property type="term" value="F:DNA binding"/>
    <property type="evidence" value="ECO:0007669"/>
    <property type="project" value="InterPro"/>
</dbReference>
<dbReference type="PANTHER" id="PTHR31001">
    <property type="entry name" value="UNCHARACTERIZED TRANSCRIPTIONAL REGULATORY PROTEIN"/>
    <property type="match status" value="1"/>
</dbReference>
<evidence type="ECO:0000313" key="7">
    <source>
        <dbReference type="Proteomes" id="UP001056436"/>
    </source>
</evidence>
<evidence type="ECO:0000313" key="6">
    <source>
        <dbReference type="EMBL" id="KAI3529393.1"/>
    </source>
</evidence>
<dbReference type="OrthoDB" id="5344325at2759"/>
<dbReference type="InterPro" id="IPR050613">
    <property type="entry name" value="Sec_Metabolite_Reg"/>
</dbReference>
<reference evidence="6" key="1">
    <citation type="submission" date="2019-01" db="EMBL/GenBank/DDBJ databases">
        <title>Colletotrichum abscissum LGMF1257.</title>
        <authorList>
            <person name="Baroncelli R."/>
        </authorList>
    </citation>
    <scope>NUCLEOTIDE SEQUENCE</scope>
    <source>
        <strain evidence="6">Ca142</strain>
    </source>
</reference>
<keyword evidence="7" id="KW-1185">Reference proteome</keyword>
<dbReference type="CDD" id="cd12148">
    <property type="entry name" value="fungal_TF_MHR"/>
    <property type="match status" value="1"/>
</dbReference>
<evidence type="ECO:0000259" key="5">
    <source>
        <dbReference type="PROSITE" id="PS50048"/>
    </source>
</evidence>
<dbReference type="SUPFAM" id="SSF57701">
    <property type="entry name" value="Zn2/Cys6 DNA-binding domain"/>
    <property type="match status" value="1"/>
</dbReference>
<organism evidence="6 7">
    <name type="scientific">Colletotrichum abscissum</name>
    <dbReference type="NCBI Taxonomy" id="1671311"/>
    <lineage>
        <taxon>Eukaryota</taxon>
        <taxon>Fungi</taxon>
        <taxon>Dikarya</taxon>
        <taxon>Ascomycota</taxon>
        <taxon>Pezizomycotina</taxon>
        <taxon>Sordariomycetes</taxon>
        <taxon>Hypocreomycetidae</taxon>
        <taxon>Glomerellales</taxon>
        <taxon>Glomerellaceae</taxon>
        <taxon>Colletotrichum</taxon>
        <taxon>Colletotrichum acutatum species complex</taxon>
    </lineage>
</organism>
<dbReference type="PANTHER" id="PTHR31001:SF84">
    <property type="entry name" value="FUNGAL SPECIFIC TRANSCRIPTION FACTOR"/>
    <property type="match status" value="1"/>
</dbReference>
<proteinExistence type="predicted"/>
<dbReference type="InterPro" id="IPR036864">
    <property type="entry name" value="Zn2-C6_fun-type_DNA-bd_sf"/>
</dbReference>
<dbReference type="Proteomes" id="UP001056436">
    <property type="component" value="Unassembled WGS sequence"/>
</dbReference>
<evidence type="ECO:0000256" key="3">
    <source>
        <dbReference type="ARBA" id="ARBA00023242"/>
    </source>
</evidence>
<protein>
    <recommendedName>
        <fullName evidence="5">Zn(2)-C6 fungal-type domain-containing protein</fullName>
    </recommendedName>
</protein>
<feature type="region of interest" description="Disordered" evidence="4">
    <location>
        <begin position="64"/>
        <end position="87"/>
    </location>
</feature>